<dbReference type="Proteomes" id="UP001617351">
    <property type="component" value="Unassembled WGS sequence"/>
</dbReference>
<sequence length="268" mass="27789">MPVRHPSRPRSPRYDGLALDMGTARTRVWVASRGVVLDAPGINVPDARVAHDPAGRGAIEDVPETARRLERLIAPHVPRRARPLVVVTTRVMQGPVYRERARAVVEVLRPRAVVSLSTARAAALAAHADLARPLLVADVGAHSSEVVLLVDGAVVDARSTALGTGDPVGAVPSGELGDTVVAMVHAMLRQDRTAVTAAALNRGVLLAGGGGLRPDLVPLLADGLRAPVTAVRSPHTAALRGAARVLYAAQGHPSARAGSAWRSSGCGP</sequence>
<keyword evidence="2" id="KW-1185">Reference proteome</keyword>
<evidence type="ECO:0000313" key="1">
    <source>
        <dbReference type="EMBL" id="MFJ2825476.1"/>
    </source>
</evidence>
<protein>
    <recommendedName>
        <fullName evidence="3">Rod shape-determining protein MreB</fullName>
    </recommendedName>
</protein>
<dbReference type="SUPFAM" id="SSF53067">
    <property type="entry name" value="Actin-like ATPase domain"/>
    <property type="match status" value="1"/>
</dbReference>
<proteinExistence type="predicted"/>
<dbReference type="PANTHER" id="PTHR42749:SF1">
    <property type="entry name" value="CELL SHAPE-DETERMINING PROTEIN MREB"/>
    <property type="match status" value="1"/>
</dbReference>
<organism evidence="1 2">
    <name type="scientific">Streptomyces toxytricini</name>
    <name type="common">Actinomyces toxytricini</name>
    <dbReference type="NCBI Taxonomy" id="67369"/>
    <lineage>
        <taxon>Bacteria</taxon>
        <taxon>Bacillati</taxon>
        <taxon>Actinomycetota</taxon>
        <taxon>Actinomycetes</taxon>
        <taxon>Kitasatosporales</taxon>
        <taxon>Streptomycetaceae</taxon>
        <taxon>Streptomyces</taxon>
    </lineage>
</organism>
<dbReference type="Gene3D" id="3.30.420.40">
    <property type="match status" value="1"/>
</dbReference>
<dbReference type="EMBL" id="JBIUYY010000018">
    <property type="protein sequence ID" value="MFJ2825476.1"/>
    <property type="molecule type" value="Genomic_DNA"/>
</dbReference>
<gene>
    <name evidence="1" type="ORF">ACIO7M_30820</name>
</gene>
<evidence type="ECO:0008006" key="3">
    <source>
        <dbReference type="Google" id="ProtNLM"/>
    </source>
</evidence>
<dbReference type="PANTHER" id="PTHR42749">
    <property type="entry name" value="CELL SHAPE-DETERMINING PROTEIN MREB"/>
    <property type="match status" value="1"/>
</dbReference>
<name>A0ABW8ET47_STRT5</name>
<accession>A0ABW8ET47</accession>
<reference evidence="1 2" key="1">
    <citation type="submission" date="2024-10" db="EMBL/GenBank/DDBJ databases">
        <title>The Natural Products Discovery Center: Release of the First 8490 Sequenced Strains for Exploring Actinobacteria Biosynthetic Diversity.</title>
        <authorList>
            <person name="Kalkreuter E."/>
            <person name="Kautsar S.A."/>
            <person name="Yang D."/>
            <person name="Bader C.D."/>
            <person name="Teijaro C.N."/>
            <person name="Fluegel L."/>
            <person name="Davis C.M."/>
            <person name="Simpson J.R."/>
            <person name="Lauterbach L."/>
            <person name="Steele A.D."/>
            <person name="Gui C."/>
            <person name="Meng S."/>
            <person name="Li G."/>
            <person name="Viehrig K."/>
            <person name="Ye F."/>
            <person name="Su P."/>
            <person name="Kiefer A.F."/>
            <person name="Nichols A."/>
            <person name="Cepeda A.J."/>
            <person name="Yan W."/>
            <person name="Fan B."/>
            <person name="Jiang Y."/>
            <person name="Adhikari A."/>
            <person name="Zheng C.-J."/>
            <person name="Schuster L."/>
            <person name="Cowan T.M."/>
            <person name="Smanski M.J."/>
            <person name="Chevrette M.G."/>
            <person name="De Carvalho L.P.S."/>
            <person name="Shen B."/>
        </authorList>
    </citation>
    <scope>NUCLEOTIDE SEQUENCE [LARGE SCALE GENOMIC DNA]</scope>
    <source>
        <strain evidence="1 2">NPDC087220</strain>
    </source>
</reference>
<dbReference type="RefSeq" id="WP_402386827.1">
    <property type="nucleotide sequence ID" value="NZ_JBIUYY010000018.1"/>
</dbReference>
<evidence type="ECO:0000313" key="2">
    <source>
        <dbReference type="Proteomes" id="UP001617351"/>
    </source>
</evidence>
<comment type="caution">
    <text evidence="1">The sequence shown here is derived from an EMBL/GenBank/DDBJ whole genome shotgun (WGS) entry which is preliminary data.</text>
</comment>
<dbReference type="InterPro" id="IPR043129">
    <property type="entry name" value="ATPase_NBD"/>
</dbReference>